<evidence type="ECO:0000313" key="1">
    <source>
        <dbReference type="EMBL" id="AJI24405.1"/>
    </source>
</evidence>
<dbReference type="RefSeq" id="WP_034656701.1">
    <property type="nucleotide sequence ID" value="NZ_BCVB01000021.1"/>
</dbReference>
<dbReference type="Pfam" id="PF09466">
    <property type="entry name" value="Yqai"/>
    <property type="match status" value="1"/>
</dbReference>
<gene>
    <name evidence="1" type="ORF">BG04_1472</name>
</gene>
<accession>A0A0B6AHQ2</accession>
<dbReference type="Gene3D" id="3.30.40.30">
    <property type="entry name" value="YqaI domain"/>
    <property type="match status" value="1"/>
</dbReference>
<organism evidence="1 2">
    <name type="scientific">Priestia megaterium (strain ATCC 14581 / DSM 32 / CCUG 1817 / JCM 2506 / NBRC 15308 / NCIMB 9376 / NCTC 10342 / NRRL B-14308 / VKM B-512 / Ford 19)</name>
    <name type="common">Bacillus megaterium</name>
    <dbReference type="NCBI Taxonomy" id="1348623"/>
    <lineage>
        <taxon>Bacteria</taxon>
        <taxon>Bacillati</taxon>
        <taxon>Bacillota</taxon>
        <taxon>Bacilli</taxon>
        <taxon>Bacillales</taxon>
        <taxon>Bacillaceae</taxon>
        <taxon>Priestia</taxon>
    </lineage>
</organism>
<evidence type="ECO:0000313" key="2">
    <source>
        <dbReference type="Proteomes" id="UP000031829"/>
    </source>
</evidence>
<proteinExistence type="predicted"/>
<dbReference type="SUPFAM" id="SSF160713">
    <property type="entry name" value="YqaI-like"/>
    <property type="match status" value="1"/>
</dbReference>
<sequence>MHVEHPEITQVNRTGYANMIAQSEHAGVDYFGTEILIGDEIVTDDNTGEVVLKEDLEKYLEEEYGFKFTTAE</sequence>
<reference evidence="1 2" key="1">
    <citation type="journal article" date="2015" name="Genome Announc.">
        <title>Complete genome sequences for 35 biothreat assay-relevant bacillus species.</title>
        <authorList>
            <person name="Johnson S.L."/>
            <person name="Daligault H.E."/>
            <person name="Davenport K.W."/>
            <person name="Jaissle J."/>
            <person name="Frey K.G."/>
            <person name="Ladner J.T."/>
            <person name="Broomall S.M."/>
            <person name="Bishop-Lilly K.A."/>
            <person name="Bruce D.C."/>
            <person name="Gibbons H.S."/>
            <person name="Coyne S.R."/>
            <person name="Lo C.C."/>
            <person name="Meincke L."/>
            <person name="Munk A.C."/>
            <person name="Koroleva G.I."/>
            <person name="Rosenzweig C.N."/>
            <person name="Palacios G.F."/>
            <person name="Redden C.L."/>
            <person name="Minogue T.D."/>
            <person name="Chain P.S."/>
        </authorList>
    </citation>
    <scope>NUCLEOTIDE SEQUENCE [LARGE SCALE GENOMIC DNA]</scope>
    <source>
        <strain evidence="2">ATCC 14581 / DSM 32 / JCM 2506 / NBRC 15308 / NCIMB 9376 / NCTC 10342 / NRRL B-14308 / VKM B-512</strain>
    </source>
</reference>
<dbReference type="KEGG" id="bmeg:BG04_1472"/>
<dbReference type="InterPro" id="IPR023118">
    <property type="entry name" value="YqaI_dom_sf"/>
</dbReference>
<dbReference type="EMBL" id="CP009920">
    <property type="protein sequence ID" value="AJI24405.1"/>
    <property type="molecule type" value="Genomic_DNA"/>
</dbReference>
<name>A0A0B6AHQ2_PRIM2</name>
<dbReference type="Proteomes" id="UP000031829">
    <property type="component" value="Chromosome"/>
</dbReference>
<dbReference type="GeneID" id="93644943"/>
<dbReference type="InterPro" id="IPR018474">
    <property type="entry name" value="Uncharacterised_Yqai"/>
</dbReference>
<dbReference type="HOGENOM" id="CLU_2749269_0_0_9"/>
<protein>
    <submittedName>
        <fullName evidence="1">Putative Yqai family protein</fullName>
    </submittedName>
</protein>
<dbReference type="AlphaFoldDB" id="A0A0B6AHQ2"/>